<dbReference type="RefSeq" id="XP_016983681.2">
    <property type="nucleotide sequence ID" value="XM_017128192.2"/>
</dbReference>
<evidence type="ECO:0000256" key="1">
    <source>
        <dbReference type="SAM" id="MobiDB-lite"/>
    </source>
</evidence>
<accession>A0A6P4FDT3</accession>
<dbReference type="SUPFAM" id="SSF56801">
    <property type="entry name" value="Acetyl-CoA synthetase-like"/>
    <property type="match status" value="1"/>
</dbReference>
<evidence type="ECO:0000313" key="2">
    <source>
        <dbReference type="RefSeq" id="XP_016983681.1"/>
    </source>
</evidence>
<dbReference type="Gene3D" id="3.40.50.12780">
    <property type="entry name" value="N-terminal domain of ligase-like"/>
    <property type="match status" value="1"/>
</dbReference>
<organism evidence="2">
    <name type="scientific">Drosophila rhopaloa</name>
    <name type="common">Fruit fly</name>
    <dbReference type="NCBI Taxonomy" id="1041015"/>
    <lineage>
        <taxon>Eukaryota</taxon>
        <taxon>Metazoa</taxon>
        <taxon>Ecdysozoa</taxon>
        <taxon>Arthropoda</taxon>
        <taxon>Hexapoda</taxon>
        <taxon>Insecta</taxon>
        <taxon>Pterygota</taxon>
        <taxon>Neoptera</taxon>
        <taxon>Endopterygota</taxon>
        <taxon>Diptera</taxon>
        <taxon>Brachycera</taxon>
        <taxon>Muscomorpha</taxon>
        <taxon>Ephydroidea</taxon>
        <taxon>Drosophilidae</taxon>
        <taxon>Drosophila</taxon>
        <taxon>Sophophora</taxon>
    </lineage>
</organism>
<feature type="region of interest" description="Disordered" evidence="1">
    <location>
        <begin position="127"/>
        <end position="148"/>
    </location>
</feature>
<dbReference type="RefSeq" id="XP_016983681.1">
    <property type="nucleotide sequence ID" value="XM_017128192.1"/>
</dbReference>
<proteinExistence type="predicted"/>
<dbReference type="InterPro" id="IPR042099">
    <property type="entry name" value="ANL_N_sf"/>
</dbReference>
<reference evidence="2" key="1">
    <citation type="submission" date="2025-08" db="UniProtKB">
        <authorList>
            <consortium name="RefSeq"/>
        </authorList>
    </citation>
    <scope>IDENTIFICATION</scope>
</reference>
<protein>
    <submittedName>
        <fullName evidence="2">Uncharacterized protein LOC108047832</fullName>
    </submittedName>
</protein>
<dbReference type="AlphaFoldDB" id="A0A6P4FDT3"/>
<name>A0A6P4FDT3_DRORH</name>
<sequence length="148" mass="16678">MAFQPKTDYDAVEKMWSSEREKPQFGESLSIGEIIFQEMRRHPKGIAQISDSEKTILLREDLLRNSIRIATYMRNLDLSQFDIVGIIANNSTHIAAVAYACFFNGIALHSLNSNYIPESLRSCSSSPNHDSFSATAKHTQKCERPPPS</sequence>
<feature type="compositionally biased region" description="Polar residues" evidence="1">
    <location>
        <begin position="127"/>
        <end position="137"/>
    </location>
</feature>
<gene>
    <name evidence="2" type="primary">LOC108047832</name>
</gene>
<dbReference type="GeneID" id="108047832"/>
<dbReference type="OrthoDB" id="10253869at2759"/>